<dbReference type="InterPro" id="IPR011010">
    <property type="entry name" value="DNA_brk_join_enz"/>
</dbReference>
<evidence type="ECO:0000256" key="3">
    <source>
        <dbReference type="ARBA" id="ARBA00023172"/>
    </source>
</evidence>
<dbReference type="InterPro" id="IPR050090">
    <property type="entry name" value="Tyrosine_recombinase_XerCD"/>
</dbReference>
<dbReference type="GO" id="GO:0003677">
    <property type="term" value="F:DNA binding"/>
    <property type="evidence" value="ECO:0007669"/>
    <property type="project" value="UniProtKB-KW"/>
</dbReference>
<evidence type="ECO:0000313" key="6">
    <source>
        <dbReference type="EMBL" id="NOL42044.1"/>
    </source>
</evidence>
<dbReference type="EMBL" id="JACHKF010000001">
    <property type="protein sequence ID" value="MBB6565781.1"/>
    <property type="molecule type" value="Genomic_DNA"/>
</dbReference>
<gene>
    <name evidence="5" type="ORF">HNR71_001418</name>
    <name evidence="6" type="ORF">HPO96_17500</name>
</gene>
<dbReference type="AlphaFoldDB" id="A0A7Y4L0I8"/>
<dbReference type="InterPro" id="IPR013762">
    <property type="entry name" value="Integrase-like_cat_sf"/>
</dbReference>
<evidence type="ECO:0000256" key="1">
    <source>
        <dbReference type="ARBA" id="ARBA00008857"/>
    </source>
</evidence>
<protein>
    <submittedName>
        <fullName evidence="6">Integrase</fullName>
    </submittedName>
</protein>
<dbReference type="Gene3D" id="1.10.443.10">
    <property type="entry name" value="Intergrase catalytic core"/>
    <property type="match status" value="1"/>
</dbReference>
<evidence type="ECO:0000313" key="5">
    <source>
        <dbReference type="EMBL" id="MBB6565781.1"/>
    </source>
</evidence>
<dbReference type="InterPro" id="IPR010998">
    <property type="entry name" value="Integrase_recombinase_N"/>
</dbReference>
<dbReference type="RefSeq" id="WP_171674497.1">
    <property type="nucleotide sequence ID" value="NZ_BAAAGT010000001.1"/>
</dbReference>
<proteinExistence type="inferred from homology"/>
<organism evidence="6 7">
    <name type="scientific">Kribbella sandramycini</name>
    <dbReference type="NCBI Taxonomy" id="60450"/>
    <lineage>
        <taxon>Bacteria</taxon>
        <taxon>Bacillati</taxon>
        <taxon>Actinomycetota</taxon>
        <taxon>Actinomycetes</taxon>
        <taxon>Propionibacteriales</taxon>
        <taxon>Kribbellaceae</taxon>
        <taxon>Kribbella</taxon>
    </lineage>
</organism>
<feature type="domain" description="Tyr recombinase" evidence="4">
    <location>
        <begin position="236"/>
        <end position="451"/>
    </location>
</feature>
<dbReference type="Proteomes" id="UP000553957">
    <property type="component" value="Unassembled WGS sequence"/>
</dbReference>
<evidence type="ECO:0000256" key="2">
    <source>
        <dbReference type="ARBA" id="ARBA00023125"/>
    </source>
</evidence>
<keyword evidence="3" id="KW-0233">DNA recombination</keyword>
<evidence type="ECO:0000313" key="7">
    <source>
        <dbReference type="Proteomes" id="UP000534306"/>
    </source>
</evidence>
<dbReference type="PANTHER" id="PTHR30349:SF64">
    <property type="entry name" value="PROPHAGE INTEGRASE INTD-RELATED"/>
    <property type="match status" value="1"/>
</dbReference>
<dbReference type="Gene3D" id="1.10.150.130">
    <property type="match status" value="1"/>
</dbReference>
<dbReference type="SUPFAM" id="SSF56349">
    <property type="entry name" value="DNA breaking-rejoining enzymes"/>
    <property type="match status" value="1"/>
</dbReference>
<dbReference type="InterPro" id="IPR002104">
    <property type="entry name" value="Integrase_catalytic"/>
</dbReference>
<evidence type="ECO:0000259" key="4">
    <source>
        <dbReference type="PROSITE" id="PS51898"/>
    </source>
</evidence>
<reference evidence="6 7" key="1">
    <citation type="submission" date="2020-05" db="EMBL/GenBank/DDBJ databases">
        <title>Genome sequence of Kribbella sandramycini ATCC 39419.</title>
        <authorList>
            <person name="Maclea K.S."/>
            <person name="Fair J.L."/>
        </authorList>
    </citation>
    <scope>NUCLEOTIDE SEQUENCE [LARGE SCALE GENOMIC DNA]</scope>
    <source>
        <strain evidence="6 7">ATCC 39419</strain>
    </source>
</reference>
<sequence>METTFDVRIFKKFQIYERVNGKSTYRVRWTVAGETHGLSFTSITLAEGERSRLLSAVGRGEAFYIDTGRPISEARAAVSKVTFYGFACEYVDMKWPNAAANTRRSIADALITVTPALLKGRKTGEEAKAMRRALHKWAYNTAHRESAPEDVQEILKWVDRNSRPLADLAKKDTIRAALDAVGNKLDGKPASTTYAGRRRAVLWNLCEYAIERGYLSKNPITTVKRVSKPTRLSDVVDPATVPNPQQAEELLLAVAKQPGSGPRMAAFFGSMYYSALRPGEAADLTRPNLHIPEVGRGKLWLTGSNPFAGGAWTDTGEEHDKRQLKHRERGAGRWAPCPSKMTSLFHRHLEDFGVDAQGRLFWAERGGGPVPGKTYQEIWRAARIAVLGEETARTSNLARRPYDLRHAAVSTWLASGVEPKRVAEWAGQSLEVLMRIYAKCLDGLEEQALDRIESKLGA</sequence>
<dbReference type="Proteomes" id="UP000534306">
    <property type="component" value="Unassembled WGS sequence"/>
</dbReference>
<dbReference type="GO" id="GO:0006310">
    <property type="term" value="P:DNA recombination"/>
    <property type="evidence" value="ECO:0007669"/>
    <property type="project" value="UniProtKB-KW"/>
</dbReference>
<evidence type="ECO:0000313" key="8">
    <source>
        <dbReference type="Proteomes" id="UP000553957"/>
    </source>
</evidence>
<dbReference type="PROSITE" id="PS51898">
    <property type="entry name" value="TYR_RECOMBINASE"/>
    <property type="match status" value="1"/>
</dbReference>
<accession>A0A7Y4L0I8</accession>
<keyword evidence="2" id="KW-0238">DNA-binding</keyword>
<dbReference type="EMBL" id="JABJRC010000003">
    <property type="protein sequence ID" value="NOL42044.1"/>
    <property type="molecule type" value="Genomic_DNA"/>
</dbReference>
<comment type="similarity">
    <text evidence="1">Belongs to the 'phage' integrase family.</text>
</comment>
<comment type="caution">
    <text evidence="6">The sequence shown here is derived from an EMBL/GenBank/DDBJ whole genome shotgun (WGS) entry which is preliminary data.</text>
</comment>
<dbReference type="PANTHER" id="PTHR30349">
    <property type="entry name" value="PHAGE INTEGRASE-RELATED"/>
    <property type="match status" value="1"/>
</dbReference>
<reference evidence="5 8" key="2">
    <citation type="submission" date="2020-08" db="EMBL/GenBank/DDBJ databases">
        <title>Sequencing the genomes of 1000 actinobacteria strains.</title>
        <authorList>
            <person name="Klenk H.-P."/>
        </authorList>
    </citation>
    <scope>NUCLEOTIDE SEQUENCE [LARGE SCALE GENOMIC DNA]</scope>
    <source>
        <strain evidence="5 8">DSM 15626</strain>
    </source>
</reference>
<keyword evidence="7" id="KW-1185">Reference proteome</keyword>
<name>A0A7Y4L0I8_9ACTN</name>
<dbReference type="GO" id="GO:0015074">
    <property type="term" value="P:DNA integration"/>
    <property type="evidence" value="ECO:0007669"/>
    <property type="project" value="InterPro"/>
</dbReference>